<comment type="caution">
    <text evidence="2">The sequence shown here is derived from an EMBL/GenBank/DDBJ whole genome shotgun (WGS) entry which is preliminary data.</text>
</comment>
<feature type="domain" description="Glycosyl transferase family 1" evidence="1">
    <location>
        <begin position="229"/>
        <end position="374"/>
    </location>
</feature>
<name>A0A3S0ID98_9BACI</name>
<dbReference type="Proteomes" id="UP000271374">
    <property type="component" value="Unassembled WGS sequence"/>
</dbReference>
<evidence type="ECO:0000259" key="1">
    <source>
        <dbReference type="Pfam" id="PF00534"/>
    </source>
</evidence>
<dbReference type="Pfam" id="PF00534">
    <property type="entry name" value="Glycos_transf_1"/>
    <property type="match status" value="1"/>
</dbReference>
<reference evidence="2 3" key="1">
    <citation type="submission" date="2018-12" db="EMBL/GenBank/DDBJ databases">
        <title>Bacillus yapensis draft genome sequence.</title>
        <authorList>
            <person name="Yu L."/>
            <person name="Xu X."/>
            <person name="Tang X."/>
        </authorList>
    </citation>
    <scope>NUCLEOTIDE SEQUENCE [LARGE SCALE GENOMIC DNA]</scope>
    <source>
        <strain evidence="2 3">XXST-01</strain>
    </source>
</reference>
<dbReference type="EMBL" id="RXNT01000011">
    <property type="protein sequence ID" value="RTR30003.1"/>
    <property type="molecule type" value="Genomic_DNA"/>
</dbReference>
<dbReference type="Gene3D" id="3.40.50.2000">
    <property type="entry name" value="Glycogen Phosphorylase B"/>
    <property type="match status" value="2"/>
</dbReference>
<protein>
    <submittedName>
        <fullName evidence="2">Glycosyltransferase</fullName>
    </submittedName>
</protein>
<proteinExistence type="predicted"/>
<dbReference type="AlphaFoldDB" id="A0A3S0ID98"/>
<dbReference type="InterPro" id="IPR001296">
    <property type="entry name" value="Glyco_trans_1"/>
</dbReference>
<evidence type="ECO:0000313" key="2">
    <source>
        <dbReference type="EMBL" id="RTR30003.1"/>
    </source>
</evidence>
<accession>A0A3S0ID98</accession>
<keyword evidence="2" id="KW-0808">Transferase</keyword>
<evidence type="ECO:0000313" key="3">
    <source>
        <dbReference type="Proteomes" id="UP000271374"/>
    </source>
</evidence>
<dbReference type="RefSeq" id="WP_126409281.1">
    <property type="nucleotide sequence ID" value="NZ_RXNT01000011.1"/>
</dbReference>
<dbReference type="PANTHER" id="PTHR12526:SF630">
    <property type="entry name" value="GLYCOSYLTRANSFERASE"/>
    <property type="match status" value="1"/>
</dbReference>
<keyword evidence="3" id="KW-1185">Reference proteome</keyword>
<dbReference type="SUPFAM" id="SSF53756">
    <property type="entry name" value="UDP-Glycosyltransferase/glycogen phosphorylase"/>
    <property type="match status" value="1"/>
</dbReference>
<organism evidence="2 3">
    <name type="scientific">Bacillus yapensis</name>
    <dbReference type="NCBI Taxonomy" id="2492960"/>
    <lineage>
        <taxon>Bacteria</taxon>
        <taxon>Bacillati</taxon>
        <taxon>Bacillota</taxon>
        <taxon>Bacilli</taxon>
        <taxon>Bacillales</taxon>
        <taxon>Bacillaceae</taxon>
        <taxon>Bacillus</taxon>
    </lineage>
</organism>
<dbReference type="OrthoDB" id="9813638at2"/>
<dbReference type="PANTHER" id="PTHR12526">
    <property type="entry name" value="GLYCOSYLTRANSFERASE"/>
    <property type="match status" value="1"/>
</dbReference>
<sequence>MKRKILFMLINMNIGGTEKALLNMISELPKDKFDISILLLEKYGGFMNLIPSEVKVSFLDGYKEMKTLMENPAHKNAINFLKKGKVIKAFRLILIHLLSKLRKDRTLFYKYILKDYPSLKDEYDIAIAYAGPMDLISYFVIHKTKAKKKFQWIHFDITKIGFNKEFATKIYSEFDKVFIVSNEGKEKLLKLIPSLRQKAEVFSNIVSSKLISEQAVVGESYRDNYNGVRILTVGRLSGEKGQDIAIKILARLIGDGYNVKWYCLGEGHLRNKYETIIKGYGLEDHFILLGATSNPYPFINDCDIYVQPSRHEGYCITLAEAKSLNRPIVSTNFTGAKEQLKDGETGLIVSMDEIEIYKAVIRLIENKELRKMLSLNLANLKNKSTYEMEKFYNAIS</sequence>
<gene>
    <name evidence="2" type="ORF">EKG37_13975</name>
</gene>
<dbReference type="CDD" id="cd03811">
    <property type="entry name" value="GT4_GT28_WabH-like"/>
    <property type="match status" value="1"/>
</dbReference>
<dbReference type="GO" id="GO:0016757">
    <property type="term" value="F:glycosyltransferase activity"/>
    <property type="evidence" value="ECO:0007669"/>
    <property type="project" value="InterPro"/>
</dbReference>